<evidence type="ECO:0000256" key="3">
    <source>
        <dbReference type="SAM" id="Phobius"/>
    </source>
</evidence>
<dbReference type="AlphaFoldDB" id="V2ZAQ7"/>
<keyword evidence="5" id="KW-1185">Reference proteome</keyword>
<name>V2ZAQ7_9FIRM</name>
<evidence type="ECO:0000256" key="1">
    <source>
        <dbReference type="ARBA" id="ARBA00022679"/>
    </source>
</evidence>
<dbReference type="GO" id="GO:0016780">
    <property type="term" value="F:phosphotransferase activity, for other substituted phosphate groups"/>
    <property type="evidence" value="ECO:0007669"/>
    <property type="project" value="InterPro"/>
</dbReference>
<keyword evidence="3" id="KW-0812">Transmembrane</keyword>
<dbReference type="InterPro" id="IPR000462">
    <property type="entry name" value="CDP-OH_P_trans"/>
</dbReference>
<feature type="transmembrane region" description="Helical" evidence="3">
    <location>
        <begin position="136"/>
        <end position="153"/>
    </location>
</feature>
<dbReference type="STRING" id="592026.GCWU0000282_000738"/>
<dbReference type="HOGENOM" id="CLU_110585_1_0_9"/>
<dbReference type="GO" id="GO:0008654">
    <property type="term" value="P:phospholipid biosynthetic process"/>
    <property type="evidence" value="ECO:0007669"/>
    <property type="project" value="InterPro"/>
</dbReference>
<evidence type="ECO:0000256" key="2">
    <source>
        <dbReference type="RuleBase" id="RU003750"/>
    </source>
</evidence>
<organism evidence="4 5">
    <name type="scientific">Catonella morbi ATCC 51271</name>
    <dbReference type="NCBI Taxonomy" id="592026"/>
    <lineage>
        <taxon>Bacteria</taxon>
        <taxon>Bacillati</taxon>
        <taxon>Bacillota</taxon>
        <taxon>Clostridia</taxon>
        <taxon>Lachnospirales</taxon>
        <taxon>Lachnospiraceae</taxon>
        <taxon>Catonella</taxon>
    </lineage>
</organism>
<dbReference type="GO" id="GO:0016020">
    <property type="term" value="C:membrane"/>
    <property type="evidence" value="ECO:0007669"/>
    <property type="project" value="InterPro"/>
</dbReference>
<dbReference type="Proteomes" id="UP000018227">
    <property type="component" value="Unassembled WGS sequence"/>
</dbReference>
<dbReference type="Gene3D" id="1.20.120.1760">
    <property type="match status" value="1"/>
</dbReference>
<evidence type="ECO:0000313" key="4">
    <source>
        <dbReference type="EMBL" id="ESL04020.1"/>
    </source>
</evidence>
<dbReference type="Pfam" id="PF01066">
    <property type="entry name" value="CDP-OH_P_transf"/>
    <property type="match status" value="1"/>
</dbReference>
<keyword evidence="3" id="KW-0472">Membrane</keyword>
<protein>
    <submittedName>
        <fullName evidence="4">CDP-alcohol phosphatidyltransferase</fullName>
    </submittedName>
</protein>
<keyword evidence="3" id="KW-1133">Transmembrane helix</keyword>
<dbReference type="InterPro" id="IPR043130">
    <property type="entry name" value="CDP-OH_PTrfase_TM_dom"/>
</dbReference>
<feature type="transmembrane region" description="Helical" evidence="3">
    <location>
        <begin position="68"/>
        <end position="86"/>
    </location>
</feature>
<feature type="transmembrane region" description="Helical" evidence="3">
    <location>
        <begin position="12"/>
        <end position="31"/>
    </location>
</feature>
<dbReference type="EMBL" id="ACIL03000006">
    <property type="protein sequence ID" value="ESL04020.1"/>
    <property type="molecule type" value="Genomic_DNA"/>
</dbReference>
<dbReference type="InterPro" id="IPR048254">
    <property type="entry name" value="CDP_ALCOHOL_P_TRANSF_CS"/>
</dbReference>
<keyword evidence="1 2" id="KW-0808">Transferase</keyword>
<sequence length="166" mass="19025">MFNFSLFYEKNKLLICSLLFLIIALTDFFDGKLARHYKVTSKFGSILDVGTDFFFIFTASYLLYTRGLLPVGIVIIIIVKFAEFCLTSYLINRMSNIDKALFFDKIGRFVAIILYSLPLFALISDSCLPRSLSHPIMFYIVLLIIGLSTISVYNRISRLRQSKANI</sequence>
<comment type="similarity">
    <text evidence="2">Belongs to the CDP-alcohol phosphatidyltransferase class-I family.</text>
</comment>
<feature type="transmembrane region" description="Helical" evidence="3">
    <location>
        <begin position="106"/>
        <end position="124"/>
    </location>
</feature>
<comment type="caution">
    <text evidence="4">The sequence shown here is derived from an EMBL/GenBank/DDBJ whole genome shotgun (WGS) entry which is preliminary data.</text>
</comment>
<accession>V2ZAQ7</accession>
<evidence type="ECO:0000313" key="5">
    <source>
        <dbReference type="Proteomes" id="UP000018227"/>
    </source>
</evidence>
<dbReference type="PROSITE" id="PS00379">
    <property type="entry name" value="CDP_ALCOHOL_P_TRANSF"/>
    <property type="match status" value="1"/>
</dbReference>
<proteinExistence type="inferred from homology"/>
<dbReference type="eggNOG" id="COG0558">
    <property type="taxonomic scope" value="Bacteria"/>
</dbReference>
<gene>
    <name evidence="4" type="ORF">GCWU0000282_000738</name>
</gene>
<reference evidence="4 5" key="1">
    <citation type="submission" date="2013-06" db="EMBL/GenBank/DDBJ databases">
        <authorList>
            <person name="Weinstock G."/>
            <person name="Sodergren E."/>
            <person name="Clifton S."/>
            <person name="Fulton L."/>
            <person name="Fulton B."/>
            <person name="Courtney L."/>
            <person name="Fronick C."/>
            <person name="Harrison M."/>
            <person name="Strong C."/>
            <person name="Farmer C."/>
            <person name="Delahaunty K."/>
            <person name="Markovic C."/>
            <person name="Hall O."/>
            <person name="Minx P."/>
            <person name="Tomlinson C."/>
            <person name="Mitreva M."/>
            <person name="Nelson J."/>
            <person name="Hou S."/>
            <person name="Wollam A."/>
            <person name="Pepin K.H."/>
            <person name="Johnson M."/>
            <person name="Bhonagiri V."/>
            <person name="Nash W.E."/>
            <person name="Warren W."/>
            <person name="Chinwalla A."/>
            <person name="Mardis E.R."/>
            <person name="Wilson R.K."/>
        </authorList>
    </citation>
    <scope>NUCLEOTIDE SEQUENCE [LARGE SCALE GENOMIC DNA]</scope>
    <source>
        <strain evidence="4 5">ATCC 51271</strain>
    </source>
</reference>